<comment type="subunit">
    <text evidence="10 11">Homooctamer. Dimer of tetramers.</text>
</comment>
<comment type="cofactor">
    <cofactor evidence="11">
        <name>Mg(2+)</name>
        <dbReference type="ChEBI" id="CHEBI:18420"/>
    </cofactor>
</comment>
<dbReference type="GO" id="GO:0004452">
    <property type="term" value="F:isopentenyl-diphosphate delta-isomerase activity"/>
    <property type="evidence" value="ECO:0007669"/>
    <property type="project" value="UniProtKB-UniRule"/>
</dbReference>
<evidence type="ECO:0000313" key="13">
    <source>
        <dbReference type="EMBL" id="CBX27317.1"/>
    </source>
</evidence>
<comment type="caution">
    <text evidence="11">Lacks conserved residue(s) required for the propagation of feature annotation.</text>
</comment>
<evidence type="ECO:0000256" key="6">
    <source>
        <dbReference type="ARBA" id="ARBA00022842"/>
    </source>
</evidence>
<feature type="binding site" evidence="11">
    <location>
        <position position="99"/>
    </location>
    <ligand>
        <name>FMN</name>
        <dbReference type="ChEBI" id="CHEBI:58210"/>
    </ligand>
</feature>
<dbReference type="GO" id="GO:0016491">
    <property type="term" value="F:oxidoreductase activity"/>
    <property type="evidence" value="ECO:0007669"/>
    <property type="project" value="InterPro"/>
</dbReference>
<dbReference type="SUPFAM" id="SSF51395">
    <property type="entry name" value="FMN-linked oxidoreductases"/>
    <property type="match status" value="1"/>
</dbReference>
<dbReference type="AlphaFoldDB" id="E1Y9S3"/>
<dbReference type="InterPro" id="IPR013785">
    <property type="entry name" value="Aldolase_TIM"/>
</dbReference>
<proteinExistence type="inferred from homology"/>
<evidence type="ECO:0000256" key="10">
    <source>
        <dbReference type="ARBA" id="ARBA00025810"/>
    </source>
</evidence>
<evidence type="ECO:0000259" key="12">
    <source>
        <dbReference type="Pfam" id="PF01070"/>
    </source>
</evidence>
<dbReference type="GO" id="GO:0000287">
    <property type="term" value="F:magnesium ion binding"/>
    <property type="evidence" value="ECO:0007669"/>
    <property type="project" value="UniProtKB-UniRule"/>
</dbReference>
<comment type="cofactor">
    <cofactor evidence="1 11">
        <name>FMN</name>
        <dbReference type="ChEBI" id="CHEBI:58210"/>
    </cofactor>
</comment>
<evidence type="ECO:0000256" key="8">
    <source>
        <dbReference type="ARBA" id="ARBA00023229"/>
    </source>
</evidence>
<protein>
    <recommendedName>
        <fullName evidence="11">Isopentenyl-diphosphate delta-isomerase</fullName>
        <shortName evidence="11">IPP isomerase</shortName>
        <ecNumber evidence="11">5.3.3.2</ecNumber>
    </recommendedName>
    <alternativeName>
        <fullName evidence="11">Isopentenyl diphosphate:dimethylallyl diphosphate isomerase</fullName>
    </alternativeName>
    <alternativeName>
        <fullName evidence="11">Isopentenyl pyrophosphate isomerase</fullName>
    </alternativeName>
    <alternativeName>
        <fullName evidence="11">Type 2 isopentenyl diphosphate isomerase</fullName>
        <shortName evidence="11">IDI-2</shortName>
    </alternativeName>
</protein>
<keyword evidence="9 11" id="KW-0413">Isomerase</keyword>
<evidence type="ECO:0000256" key="9">
    <source>
        <dbReference type="ARBA" id="ARBA00023235"/>
    </source>
</evidence>
<dbReference type="GO" id="GO:0005737">
    <property type="term" value="C:cytoplasm"/>
    <property type="evidence" value="ECO:0007669"/>
    <property type="project" value="UniProtKB-SubCell"/>
</dbReference>
<comment type="cofactor">
    <cofactor evidence="11">
        <name>NADPH</name>
        <dbReference type="ChEBI" id="CHEBI:57783"/>
    </cofactor>
</comment>
<keyword evidence="8 11" id="KW-0414">Isoprene biosynthesis</keyword>
<keyword evidence="5 11" id="KW-0479">Metal-binding</keyword>
<sequence length="338" mass="36995">MEGPMDHASQQIKSRHIKVCLKHDVQTTVSNGLEKVRLTVALPDFLFSEMDLQCEFLGKTLSLPLLIAPLTGGCGLSRRINRNLAEAAERMGLAMAVGSQKLMLDNISSPDSYLLRDIAPNIPLLANVGLVHVKRGKDYLLKAVESIEADGLILYINPLHEVLQEGGEKDFRGLLEELEKISADFPYPIMLKEVGTGIPESVVKWAAAKNGIRGVDVAGLGGTNWARIEGLISGQNYELYESLGIETAESILIARKHLRDEQYLIASGGIRNGVEIAKALAMGANLVSMALPFLLWASHSLEEIIKGVSALKKELQVAMWCMGSINIKDMRGKFILRK</sequence>
<dbReference type="PANTHER" id="PTHR43665:SF1">
    <property type="entry name" value="ISOPENTENYL-DIPHOSPHATE DELTA-ISOMERASE"/>
    <property type="match status" value="1"/>
</dbReference>
<keyword evidence="2 11" id="KW-0963">Cytoplasm</keyword>
<dbReference type="InterPro" id="IPR011179">
    <property type="entry name" value="IPdP_isomerase"/>
</dbReference>
<dbReference type="HAMAP" id="MF_00354">
    <property type="entry name" value="Idi_2"/>
    <property type="match status" value="1"/>
</dbReference>
<dbReference type="GO" id="GO:0008299">
    <property type="term" value="P:isoprenoid biosynthetic process"/>
    <property type="evidence" value="ECO:0007669"/>
    <property type="project" value="UniProtKB-UniRule"/>
</dbReference>
<evidence type="ECO:0000256" key="4">
    <source>
        <dbReference type="ARBA" id="ARBA00022643"/>
    </source>
</evidence>
<dbReference type="Pfam" id="PF01070">
    <property type="entry name" value="FMN_dh"/>
    <property type="match status" value="2"/>
</dbReference>
<feature type="domain" description="FMN-dependent dehydrogenase" evidence="12">
    <location>
        <begin position="176"/>
        <end position="333"/>
    </location>
</feature>
<dbReference type="EC" id="5.3.3.2" evidence="11"/>
<feature type="binding site" evidence="11">
    <location>
        <position position="127"/>
    </location>
    <ligand>
        <name>FMN</name>
        <dbReference type="ChEBI" id="CHEBI:58210"/>
    </ligand>
</feature>
<feature type="binding site" evidence="11">
    <location>
        <position position="192"/>
    </location>
    <ligand>
        <name>FMN</name>
        <dbReference type="ChEBI" id="CHEBI:58210"/>
    </ligand>
</feature>
<evidence type="ECO:0000256" key="7">
    <source>
        <dbReference type="ARBA" id="ARBA00022857"/>
    </source>
</evidence>
<keyword evidence="7 11" id="KW-0521">NADP</keyword>
<dbReference type="Gene3D" id="3.20.20.70">
    <property type="entry name" value="Aldolase class I"/>
    <property type="match status" value="1"/>
</dbReference>
<dbReference type="GO" id="GO:0070402">
    <property type="term" value="F:NADPH binding"/>
    <property type="evidence" value="ECO:0007669"/>
    <property type="project" value="UniProtKB-UniRule"/>
</dbReference>
<feature type="domain" description="FMN-dependent dehydrogenase" evidence="12">
    <location>
        <begin position="48"/>
        <end position="100"/>
    </location>
</feature>
<comment type="function">
    <text evidence="11">Involved in the biosynthesis of isoprenoids. Catalyzes the 1,3-allylic rearrangement of the homoallylic substrate isopentenyl (IPP) to its allylic isomer, dimethylallyl diphosphate (DMAPP).</text>
</comment>
<reference evidence="13" key="1">
    <citation type="journal article" date="2011" name="Environ. Microbiol.">
        <title>Genomic insights into the metabolic potential of the polycyclic aromatic hydrocarbon degrading sulfate-reducing Deltaproteobacterium N47.</title>
        <authorList>
            <person name="Bergmann F."/>
            <person name="Selesi D."/>
            <person name="Weinmaier T."/>
            <person name="Tischler P."/>
            <person name="Rattei T."/>
            <person name="Meckenstock R.U."/>
        </authorList>
    </citation>
    <scope>NUCLEOTIDE SEQUENCE</scope>
</reference>
<feature type="binding site" evidence="11">
    <location>
        <begin position="269"/>
        <end position="271"/>
    </location>
    <ligand>
        <name>FMN</name>
        <dbReference type="ChEBI" id="CHEBI:58210"/>
    </ligand>
</feature>
<feature type="binding site" evidence="11">
    <location>
        <begin position="99"/>
        <end position="101"/>
    </location>
    <ligand>
        <name>substrate</name>
    </ligand>
</feature>
<accession>E1Y9S3</accession>
<dbReference type="InterPro" id="IPR000262">
    <property type="entry name" value="FMN-dep_DH"/>
</dbReference>
<feature type="binding site" evidence="11">
    <location>
        <begin position="290"/>
        <end position="291"/>
    </location>
    <ligand>
        <name>FMN</name>
        <dbReference type="ChEBI" id="CHEBI:58210"/>
    </ligand>
</feature>
<dbReference type="NCBIfam" id="TIGR02151">
    <property type="entry name" value="IPP_isom_2"/>
    <property type="match status" value="1"/>
</dbReference>
<name>E1Y9S3_9BACT</name>
<organism evidence="13">
    <name type="scientific">uncultured Desulfobacterium sp</name>
    <dbReference type="NCBI Taxonomy" id="201089"/>
    <lineage>
        <taxon>Bacteria</taxon>
        <taxon>Pseudomonadati</taxon>
        <taxon>Thermodesulfobacteriota</taxon>
        <taxon>Desulfobacteria</taxon>
        <taxon>Desulfobacterales</taxon>
        <taxon>Desulfobacteriaceae</taxon>
        <taxon>Desulfobacterium</taxon>
        <taxon>environmental samples</taxon>
    </lineage>
</organism>
<feature type="binding site" evidence="11">
    <location>
        <position position="223"/>
    </location>
    <ligand>
        <name>FMN</name>
        <dbReference type="ChEBI" id="CHEBI:58210"/>
    </ligand>
</feature>
<keyword evidence="6 11" id="KW-0460">Magnesium</keyword>
<evidence type="ECO:0000256" key="2">
    <source>
        <dbReference type="ARBA" id="ARBA00022490"/>
    </source>
</evidence>
<dbReference type="GO" id="GO:0010181">
    <property type="term" value="F:FMN binding"/>
    <property type="evidence" value="ECO:0007669"/>
    <property type="project" value="UniProtKB-UniRule"/>
</dbReference>
<dbReference type="EMBL" id="FR695866">
    <property type="protein sequence ID" value="CBX27317.1"/>
    <property type="molecule type" value="Genomic_DNA"/>
</dbReference>
<keyword evidence="4 11" id="KW-0288">FMN</keyword>
<keyword evidence="3 11" id="KW-0285">Flavoprotein</keyword>
<evidence type="ECO:0000256" key="11">
    <source>
        <dbReference type="HAMAP-Rule" id="MF_00354"/>
    </source>
</evidence>
<evidence type="ECO:0000256" key="5">
    <source>
        <dbReference type="ARBA" id="ARBA00022723"/>
    </source>
</evidence>
<dbReference type="PIRSF" id="PIRSF003314">
    <property type="entry name" value="IPP_isomerase"/>
    <property type="match status" value="1"/>
</dbReference>
<comment type="catalytic activity">
    <reaction evidence="11">
        <text>isopentenyl diphosphate = dimethylallyl diphosphate</text>
        <dbReference type="Rhea" id="RHEA:23284"/>
        <dbReference type="ChEBI" id="CHEBI:57623"/>
        <dbReference type="ChEBI" id="CHEBI:128769"/>
        <dbReference type="EC" id="5.3.3.2"/>
    </reaction>
</comment>
<feature type="binding site" evidence="11">
    <location>
        <position position="161"/>
    </location>
    <ligand>
        <name>Mg(2+)</name>
        <dbReference type="ChEBI" id="CHEBI:18420"/>
    </ligand>
</feature>
<dbReference type="PANTHER" id="PTHR43665">
    <property type="entry name" value="ISOPENTENYL-DIPHOSPHATE DELTA-ISOMERASE"/>
    <property type="match status" value="1"/>
</dbReference>
<evidence type="ECO:0000256" key="1">
    <source>
        <dbReference type="ARBA" id="ARBA00001917"/>
    </source>
</evidence>
<comment type="similarity">
    <text evidence="11">Belongs to the IPP isomerase type 2 family.</text>
</comment>
<gene>
    <name evidence="11" type="primary">fni</name>
    <name evidence="13" type="ORF">N47_H21390</name>
</gene>
<dbReference type="CDD" id="cd02811">
    <property type="entry name" value="IDI-2_FMN"/>
    <property type="match status" value="1"/>
</dbReference>
<comment type="subcellular location">
    <subcellularLocation>
        <location evidence="11">Cytoplasm</location>
    </subcellularLocation>
</comment>
<evidence type="ECO:0000256" key="3">
    <source>
        <dbReference type="ARBA" id="ARBA00022630"/>
    </source>
</evidence>